<dbReference type="AlphaFoldDB" id="A0A6N7PMZ6"/>
<dbReference type="GO" id="GO:0006352">
    <property type="term" value="P:DNA-templated transcription initiation"/>
    <property type="evidence" value="ECO:0007669"/>
    <property type="project" value="InterPro"/>
</dbReference>
<evidence type="ECO:0000256" key="2">
    <source>
        <dbReference type="ARBA" id="ARBA00023082"/>
    </source>
</evidence>
<dbReference type="InterPro" id="IPR014284">
    <property type="entry name" value="RNA_pol_sigma-70_dom"/>
</dbReference>
<dbReference type="OrthoDB" id="278371at2"/>
<dbReference type="EMBL" id="WJIE01000001">
    <property type="protein sequence ID" value="MRG91475.1"/>
    <property type="molecule type" value="Genomic_DNA"/>
</dbReference>
<evidence type="ECO:0000256" key="1">
    <source>
        <dbReference type="ARBA" id="ARBA00023015"/>
    </source>
</evidence>
<keyword evidence="6" id="KW-1185">Reference proteome</keyword>
<evidence type="ECO:0000256" key="3">
    <source>
        <dbReference type="ARBA" id="ARBA00023163"/>
    </source>
</evidence>
<reference evidence="5 6" key="1">
    <citation type="submission" date="2019-10" db="EMBL/GenBank/DDBJ databases">
        <title>A soil myxobacterium in the family Polyangiaceae.</title>
        <authorList>
            <person name="Li Y."/>
            <person name="Wang J."/>
        </authorList>
    </citation>
    <scope>NUCLEOTIDE SEQUENCE [LARGE SCALE GENOMIC DNA]</scope>
    <source>
        <strain evidence="5 6">DSM 14734</strain>
    </source>
</reference>
<dbReference type="InterPro" id="IPR011517">
    <property type="entry name" value="RNA_pol_sigma70_ECF-like"/>
</dbReference>
<dbReference type="Pfam" id="PF07638">
    <property type="entry name" value="Sigma70_ECF"/>
    <property type="match status" value="1"/>
</dbReference>
<keyword evidence="1" id="KW-0805">Transcription regulation</keyword>
<dbReference type="RefSeq" id="WP_153818261.1">
    <property type="nucleotide sequence ID" value="NZ_WJIE01000001.1"/>
</dbReference>
<dbReference type="NCBIfam" id="TIGR02999">
    <property type="entry name" value="Sig-70_X6"/>
    <property type="match status" value="1"/>
</dbReference>
<dbReference type="PANTHER" id="PTHR43133:SF39">
    <property type="entry name" value="SIMILAR TO RNA POLYMERASE SIGMA-E FACTOR"/>
    <property type="match status" value="1"/>
</dbReference>
<dbReference type="GO" id="GO:0016987">
    <property type="term" value="F:sigma factor activity"/>
    <property type="evidence" value="ECO:0007669"/>
    <property type="project" value="UniProtKB-KW"/>
</dbReference>
<dbReference type="Gene3D" id="1.10.10.10">
    <property type="entry name" value="Winged helix-like DNA-binding domain superfamily/Winged helix DNA-binding domain"/>
    <property type="match status" value="1"/>
</dbReference>
<dbReference type="NCBIfam" id="TIGR02937">
    <property type="entry name" value="sigma70-ECF"/>
    <property type="match status" value="1"/>
</dbReference>
<gene>
    <name evidence="5" type="ORF">GF068_05990</name>
</gene>
<evidence type="ECO:0000313" key="6">
    <source>
        <dbReference type="Proteomes" id="UP000440224"/>
    </source>
</evidence>
<feature type="domain" description="RNA polymerase sigma-70 ECF-like HTH" evidence="4">
    <location>
        <begin position="3"/>
        <end position="184"/>
    </location>
</feature>
<organism evidence="5 6">
    <name type="scientific">Polyangium spumosum</name>
    <dbReference type="NCBI Taxonomy" id="889282"/>
    <lineage>
        <taxon>Bacteria</taxon>
        <taxon>Pseudomonadati</taxon>
        <taxon>Myxococcota</taxon>
        <taxon>Polyangia</taxon>
        <taxon>Polyangiales</taxon>
        <taxon>Polyangiaceae</taxon>
        <taxon>Polyangium</taxon>
    </lineage>
</organism>
<accession>A0A6N7PMZ6</accession>
<dbReference type="SUPFAM" id="SSF88659">
    <property type="entry name" value="Sigma3 and sigma4 domains of RNA polymerase sigma factors"/>
    <property type="match status" value="1"/>
</dbReference>
<sequence>MHHEVTRIIAEVAAGRAQATQELLPLVYDELRRIAAAQMARLRPGDTLQPTALVHEVYLKLVGSPAPGWNGRGHFFAAAAQAMREITVDYVRRKTAAKRGGGKRAEPLDVEIAVDAEALGLDDVLSINAALAHLEAEHPRKAQVVVMRYFGGLQDQEIAEALGVTTRTIEREWRFARAYLHEVLSRGAPT</sequence>
<protein>
    <submittedName>
        <fullName evidence="5">Sigma-70 family RNA polymerase sigma factor</fullName>
    </submittedName>
</protein>
<comment type="caution">
    <text evidence="5">The sequence shown here is derived from an EMBL/GenBank/DDBJ whole genome shotgun (WGS) entry which is preliminary data.</text>
</comment>
<keyword evidence="3" id="KW-0804">Transcription</keyword>
<dbReference type="InterPro" id="IPR039425">
    <property type="entry name" value="RNA_pol_sigma-70-like"/>
</dbReference>
<evidence type="ECO:0000313" key="5">
    <source>
        <dbReference type="EMBL" id="MRG91475.1"/>
    </source>
</evidence>
<proteinExistence type="predicted"/>
<keyword evidence="2" id="KW-0731">Sigma factor</keyword>
<dbReference type="InterPro" id="IPR036388">
    <property type="entry name" value="WH-like_DNA-bd_sf"/>
</dbReference>
<dbReference type="Proteomes" id="UP000440224">
    <property type="component" value="Unassembled WGS sequence"/>
</dbReference>
<evidence type="ECO:0000259" key="4">
    <source>
        <dbReference type="Pfam" id="PF07638"/>
    </source>
</evidence>
<name>A0A6N7PMZ6_9BACT</name>
<dbReference type="PANTHER" id="PTHR43133">
    <property type="entry name" value="RNA POLYMERASE ECF-TYPE SIGMA FACTO"/>
    <property type="match status" value="1"/>
</dbReference>
<dbReference type="InterPro" id="IPR053812">
    <property type="entry name" value="HTH_Sigma70_ECF-like"/>
</dbReference>
<dbReference type="InterPro" id="IPR013324">
    <property type="entry name" value="RNA_pol_sigma_r3/r4-like"/>
</dbReference>